<comment type="caution">
    <text evidence="2">The sequence shown here is derived from an EMBL/GenBank/DDBJ whole genome shotgun (WGS) entry which is preliminary data.</text>
</comment>
<feature type="region of interest" description="Disordered" evidence="1">
    <location>
        <begin position="96"/>
        <end position="138"/>
    </location>
</feature>
<accession>A0AAV7QI28</accession>
<reference evidence="2" key="1">
    <citation type="journal article" date="2022" name="bioRxiv">
        <title>Sequencing and chromosome-scale assembly of the giantPleurodeles waltlgenome.</title>
        <authorList>
            <person name="Brown T."/>
            <person name="Elewa A."/>
            <person name="Iarovenko S."/>
            <person name="Subramanian E."/>
            <person name="Araus A.J."/>
            <person name="Petzold A."/>
            <person name="Susuki M."/>
            <person name="Suzuki K.-i.T."/>
            <person name="Hayashi T."/>
            <person name="Toyoda A."/>
            <person name="Oliveira C."/>
            <person name="Osipova E."/>
            <person name="Leigh N.D."/>
            <person name="Simon A."/>
            <person name="Yun M.H."/>
        </authorList>
    </citation>
    <scope>NUCLEOTIDE SEQUENCE</scope>
    <source>
        <strain evidence="2">20211129_DDA</strain>
        <tissue evidence="2">Liver</tissue>
    </source>
</reference>
<evidence type="ECO:0000313" key="2">
    <source>
        <dbReference type="EMBL" id="KAJ1139389.1"/>
    </source>
</evidence>
<evidence type="ECO:0000256" key="1">
    <source>
        <dbReference type="SAM" id="MobiDB-lite"/>
    </source>
</evidence>
<gene>
    <name evidence="2" type="ORF">NDU88_005762</name>
</gene>
<dbReference type="AlphaFoldDB" id="A0AAV7QI28"/>
<protein>
    <submittedName>
        <fullName evidence="2">Uncharacterized protein</fullName>
    </submittedName>
</protein>
<evidence type="ECO:0000313" key="3">
    <source>
        <dbReference type="Proteomes" id="UP001066276"/>
    </source>
</evidence>
<dbReference type="Proteomes" id="UP001066276">
    <property type="component" value="Chromosome 6"/>
</dbReference>
<name>A0AAV7QI28_PLEWA</name>
<keyword evidence="3" id="KW-1185">Reference proteome</keyword>
<organism evidence="2 3">
    <name type="scientific">Pleurodeles waltl</name>
    <name type="common">Iberian ribbed newt</name>
    <dbReference type="NCBI Taxonomy" id="8319"/>
    <lineage>
        <taxon>Eukaryota</taxon>
        <taxon>Metazoa</taxon>
        <taxon>Chordata</taxon>
        <taxon>Craniata</taxon>
        <taxon>Vertebrata</taxon>
        <taxon>Euteleostomi</taxon>
        <taxon>Amphibia</taxon>
        <taxon>Batrachia</taxon>
        <taxon>Caudata</taxon>
        <taxon>Salamandroidea</taxon>
        <taxon>Salamandridae</taxon>
        <taxon>Pleurodelinae</taxon>
        <taxon>Pleurodeles</taxon>
    </lineage>
</organism>
<dbReference type="EMBL" id="JANPWB010000010">
    <property type="protein sequence ID" value="KAJ1139389.1"/>
    <property type="molecule type" value="Genomic_DNA"/>
</dbReference>
<proteinExistence type="predicted"/>
<sequence>MAAIIACASPEQAPKKFKAKSVAGRKVTLSAERGMEGLAGELIVLPAVRSVQRGGGRFAKHSSASFHQRVVIGGRGAGQLGAVVCVGHVGAQSVEAQAPSVRHASPSRRQQAPSPVESGGEGLVNPSEERPLGGAPNLAVPSDFNQHSVVQLDEKPLGGVRKMVAPSTFIEDTVVISSEEEGDEQGCQASVYCGGCIPAGFYISKEGRVIPWVPRVGKCLPGCDNHHVLGRHGDYTAHQWLGWLADGKSLPVRVGAPFGHWLEGRVKPGAVHLTSREAAGHGVLGQDTCPGFGVRPSTSRGAGSNLEHIEEELLDYDEEEEAHEVAMQTSGMVETPKVIKKAVQCGRPVGRQQELVVGNLPRGEDYRLDPIGLGGSRVGSLMQRKVLTRKCAVCRALIMGSEVLMLPFR</sequence>